<reference evidence="4" key="1">
    <citation type="submission" date="2017-11" db="EMBL/GenBank/DDBJ databases">
        <title>The complete genome sequence of Sphingopyxis pomeranensis sp. nov. strain WS5A3p.</title>
        <authorList>
            <person name="Kaminski M.A."/>
        </authorList>
    </citation>
    <scope>NUCLEOTIDE SEQUENCE [LARGE SCALE GENOMIC DNA]</scope>
    <source>
        <strain evidence="4">WS5A3p</strain>
    </source>
</reference>
<organism evidence="3 4">
    <name type="scientific">Sphingopyxis lindanitolerans</name>
    <dbReference type="NCBI Taxonomy" id="2054227"/>
    <lineage>
        <taxon>Bacteria</taxon>
        <taxon>Pseudomonadati</taxon>
        <taxon>Pseudomonadota</taxon>
        <taxon>Alphaproteobacteria</taxon>
        <taxon>Sphingomonadales</taxon>
        <taxon>Sphingomonadaceae</taxon>
        <taxon>Sphingopyxis</taxon>
    </lineage>
</organism>
<evidence type="ECO:0000256" key="2">
    <source>
        <dbReference type="ARBA" id="ARBA00022649"/>
    </source>
</evidence>
<name>A0A2S8B7A3_9SPHN</name>
<sequence>MHRIIWSEKAIADLVALNDWLTEYRQPREAAESIRAIRNQVANLDQFPAIGSPVHAGTRKLLVKDQPFVLLYEVVDTRLMILRLVHNRSDWQSLL</sequence>
<keyword evidence="4" id="KW-1185">Reference proteome</keyword>
<dbReference type="InterPro" id="IPR051803">
    <property type="entry name" value="TA_system_RelE-like_toxin"/>
</dbReference>
<dbReference type="RefSeq" id="WP_105998540.1">
    <property type="nucleotide sequence ID" value="NZ_CM009578.1"/>
</dbReference>
<evidence type="ECO:0000313" key="3">
    <source>
        <dbReference type="EMBL" id="PQM28284.1"/>
    </source>
</evidence>
<dbReference type="Proteomes" id="UP000238954">
    <property type="component" value="Chromosome"/>
</dbReference>
<dbReference type="AlphaFoldDB" id="A0A2S8B7A3"/>
<keyword evidence="2" id="KW-1277">Toxin-antitoxin system</keyword>
<evidence type="ECO:0008006" key="5">
    <source>
        <dbReference type="Google" id="ProtNLM"/>
    </source>
</evidence>
<dbReference type="OrthoDB" id="7450717at2"/>
<dbReference type="PANTHER" id="PTHR33755">
    <property type="entry name" value="TOXIN PARE1-RELATED"/>
    <property type="match status" value="1"/>
</dbReference>
<comment type="similarity">
    <text evidence="1">Belongs to the RelE toxin family.</text>
</comment>
<accession>A0A2S8B7A3</accession>
<comment type="caution">
    <text evidence="3">The sequence shown here is derived from an EMBL/GenBank/DDBJ whole genome shotgun (WGS) entry which is preliminary data.</text>
</comment>
<dbReference type="Pfam" id="PF05016">
    <property type="entry name" value="ParE_toxin"/>
    <property type="match status" value="1"/>
</dbReference>
<protein>
    <recommendedName>
        <fullName evidence="5">Type II toxin-antitoxin system mRNA interferase toxin, RelE/StbE family</fullName>
    </recommendedName>
</protein>
<dbReference type="InterPro" id="IPR007712">
    <property type="entry name" value="RelE/ParE_toxin"/>
</dbReference>
<gene>
    <name evidence="3" type="ORF">CVO77_07225</name>
</gene>
<dbReference type="EMBL" id="PHFW01000002">
    <property type="protein sequence ID" value="PQM28284.1"/>
    <property type="molecule type" value="Genomic_DNA"/>
</dbReference>
<evidence type="ECO:0000313" key="4">
    <source>
        <dbReference type="Proteomes" id="UP000238954"/>
    </source>
</evidence>
<dbReference type="Gene3D" id="3.30.2310.20">
    <property type="entry name" value="RelE-like"/>
    <property type="match status" value="1"/>
</dbReference>
<dbReference type="InterPro" id="IPR035093">
    <property type="entry name" value="RelE/ParE_toxin_dom_sf"/>
</dbReference>
<proteinExistence type="inferred from homology"/>
<evidence type="ECO:0000256" key="1">
    <source>
        <dbReference type="ARBA" id="ARBA00006226"/>
    </source>
</evidence>